<comment type="similarity">
    <text evidence="3">Belongs to the SINA (Seven in absentia) family.</text>
</comment>
<accession>A0A482WAF1</accession>
<dbReference type="Proteomes" id="UP000292052">
    <property type="component" value="Unassembled WGS sequence"/>
</dbReference>
<dbReference type="Pfam" id="PF21361">
    <property type="entry name" value="Sina_ZnF"/>
    <property type="match status" value="2"/>
</dbReference>
<dbReference type="GO" id="GO:0008270">
    <property type="term" value="F:zinc ion binding"/>
    <property type="evidence" value="ECO:0007669"/>
    <property type="project" value="UniProtKB-KW"/>
</dbReference>
<dbReference type="PANTHER" id="PTHR45877:SF2">
    <property type="entry name" value="E3 UBIQUITIN-PROTEIN LIGASE SINA-RELATED"/>
    <property type="match status" value="1"/>
</dbReference>
<evidence type="ECO:0000256" key="5">
    <source>
        <dbReference type="ARBA" id="ARBA00022679"/>
    </source>
</evidence>
<evidence type="ECO:0000256" key="7">
    <source>
        <dbReference type="ARBA" id="ARBA00022771"/>
    </source>
</evidence>
<organism evidence="12 13">
    <name type="scientific">Asbolus verrucosus</name>
    <name type="common">Desert ironclad beetle</name>
    <dbReference type="NCBI Taxonomy" id="1661398"/>
    <lineage>
        <taxon>Eukaryota</taxon>
        <taxon>Metazoa</taxon>
        <taxon>Ecdysozoa</taxon>
        <taxon>Arthropoda</taxon>
        <taxon>Hexapoda</taxon>
        <taxon>Insecta</taxon>
        <taxon>Pterygota</taxon>
        <taxon>Neoptera</taxon>
        <taxon>Endopterygota</taxon>
        <taxon>Coleoptera</taxon>
        <taxon>Polyphaga</taxon>
        <taxon>Cucujiformia</taxon>
        <taxon>Tenebrionidae</taxon>
        <taxon>Pimeliinae</taxon>
        <taxon>Asbolus</taxon>
    </lineage>
</organism>
<evidence type="ECO:0000313" key="13">
    <source>
        <dbReference type="Proteomes" id="UP000292052"/>
    </source>
</evidence>
<evidence type="ECO:0000256" key="1">
    <source>
        <dbReference type="ARBA" id="ARBA00000900"/>
    </source>
</evidence>
<dbReference type="EC" id="2.3.2.27" evidence="4"/>
<gene>
    <name evidence="12" type="ORF">BDFB_013396</name>
</gene>
<dbReference type="PANTHER" id="PTHR45877">
    <property type="entry name" value="E3 UBIQUITIN-PROTEIN LIGASE SIAH2"/>
    <property type="match status" value="1"/>
</dbReference>
<dbReference type="InterPro" id="IPR013010">
    <property type="entry name" value="Znf_SIAH"/>
</dbReference>
<dbReference type="OrthoDB" id="941555at2759"/>
<keyword evidence="13" id="KW-1185">Reference proteome</keyword>
<evidence type="ECO:0000256" key="3">
    <source>
        <dbReference type="ARBA" id="ARBA00009119"/>
    </source>
</evidence>
<dbReference type="SUPFAM" id="SSF49599">
    <property type="entry name" value="TRAF domain-like"/>
    <property type="match status" value="2"/>
</dbReference>
<evidence type="ECO:0000256" key="10">
    <source>
        <dbReference type="PROSITE-ProRule" id="PRU00455"/>
    </source>
</evidence>
<dbReference type="UniPathway" id="UPA00143"/>
<dbReference type="GO" id="GO:0005737">
    <property type="term" value="C:cytoplasm"/>
    <property type="evidence" value="ECO:0007669"/>
    <property type="project" value="TreeGrafter"/>
</dbReference>
<keyword evidence="7 10" id="KW-0863">Zinc-finger</keyword>
<feature type="domain" description="SIAH-type" evidence="11">
    <location>
        <begin position="328"/>
        <end position="389"/>
    </location>
</feature>
<evidence type="ECO:0000313" key="12">
    <source>
        <dbReference type="EMBL" id="RZC42190.1"/>
    </source>
</evidence>
<dbReference type="GO" id="GO:0031624">
    <property type="term" value="F:ubiquitin conjugating enzyme binding"/>
    <property type="evidence" value="ECO:0007669"/>
    <property type="project" value="TreeGrafter"/>
</dbReference>
<dbReference type="PROSITE" id="PS51081">
    <property type="entry name" value="ZF_SIAH"/>
    <property type="match status" value="2"/>
</dbReference>
<proteinExistence type="inferred from homology"/>
<evidence type="ECO:0000256" key="2">
    <source>
        <dbReference type="ARBA" id="ARBA00004906"/>
    </source>
</evidence>
<feature type="domain" description="SIAH-type" evidence="11">
    <location>
        <begin position="81"/>
        <end position="142"/>
    </location>
</feature>
<comment type="pathway">
    <text evidence="2">Protein modification; protein ubiquitination.</text>
</comment>
<sequence length="522" mass="60269">MNVIVKSEHFQPFQVITMDVDSLIPDQHTEKLKCIACNNYLSHFPIYISGGKHNICSRCYNSLSEKSNYVQNEAYESLAQFIHFSCRYKSEGCLEKLLPADIPQHEKNCSYRIIKCPTAEFTKCTWEGPMPHSLHHCQDKHFNIMLENGEFVVNLSSSYQCTNLLECDSTLFIVTRKFYAINKCLEFSISNIESETNRRFCCEITFKSSNKNLVITCEGREVTEIFLDSLKDQDKESTVVVAKVCVEKTNQAIPTIDETINHEFLAQFKCAVCGDYSMPPIYQDLNQPIGRQIKCSECRDKYFKFNIFGGNPNSKEMRNINLDKIANLLNFPCKYKENGCSVLAKPEQMQSHQLFCLYGKHNCPVMEYVDCKWNGFGKDVIAHIEESHQIMTLTNSTEISENISKILDDFNCCKLPNPAVHSINCYIFRFSNLLFRLNFVVVGQNFYWIVQPIGQLQGKYMYELELIDKTNAGQKVILRQPCATLKEKNNLLEQNNCYLQKNQIKSFIADDQIITFKITIFK</sequence>
<name>A0A482WAF1_ASBVE</name>
<dbReference type="GO" id="GO:0043161">
    <property type="term" value="P:proteasome-mediated ubiquitin-dependent protein catabolic process"/>
    <property type="evidence" value="ECO:0007669"/>
    <property type="project" value="TreeGrafter"/>
</dbReference>
<evidence type="ECO:0000256" key="6">
    <source>
        <dbReference type="ARBA" id="ARBA00022723"/>
    </source>
</evidence>
<dbReference type="STRING" id="1661398.A0A482WAF1"/>
<dbReference type="Gene3D" id="3.30.40.10">
    <property type="entry name" value="Zinc/RING finger domain, C3HC4 (zinc finger)"/>
    <property type="match status" value="2"/>
</dbReference>
<evidence type="ECO:0000256" key="8">
    <source>
        <dbReference type="ARBA" id="ARBA00022786"/>
    </source>
</evidence>
<keyword evidence="8" id="KW-0833">Ubl conjugation pathway</keyword>
<evidence type="ECO:0000256" key="9">
    <source>
        <dbReference type="ARBA" id="ARBA00022833"/>
    </source>
</evidence>
<comment type="caution">
    <text evidence="12">The sequence shown here is derived from an EMBL/GenBank/DDBJ whole genome shotgun (WGS) entry which is preliminary data.</text>
</comment>
<keyword evidence="9" id="KW-0862">Zinc</keyword>
<dbReference type="InterPro" id="IPR004162">
    <property type="entry name" value="SINA-like_animal"/>
</dbReference>
<dbReference type="GO" id="GO:0061630">
    <property type="term" value="F:ubiquitin protein ligase activity"/>
    <property type="evidence" value="ECO:0007669"/>
    <property type="project" value="UniProtKB-EC"/>
</dbReference>
<reference evidence="12 13" key="1">
    <citation type="submission" date="2017-03" db="EMBL/GenBank/DDBJ databases">
        <title>Genome of the blue death feigning beetle - Asbolus verrucosus.</title>
        <authorList>
            <person name="Rider S.D."/>
        </authorList>
    </citation>
    <scope>NUCLEOTIDE SEQUENCE [LARGE SCALE GENOMIC DNA]</scope>
    <source>
        <strain evidence="12">Butters</strain>
        <tissue evidence="12">Head and leg muscle</tissue>
    </source>
</reference>
<keyword evidence="5" id="KW-0808">Transferase</keyword>
<protein>
    <recommendedName>
        <fullName evidence="4">RING-type E3 ubiquitin transferase</fullName>
        <ecNumber evidence="4">2.3.2.27</ecNumber>
    </recommendedName>
</protein>
<dbReference type="EMBL" id="QDEB01010077">
    <property type="protein sequence ID" value="RZC42190.1"/>
    <property type="molecule type" value="Genomic_DNA"/>
</dbReference>
<evidence type="ECO:0000256" key="4">
    <source>
        <dbReference type="ARBA" id="ARBA00012483"/>
    </source>
</evidence>
<dbReference type="GO" id="GO:0016567">
    <property type="term" value="P:protein ubiquitination"/>
    <property type="evidence" value="ECO:0007669"/>
    <property type="project" value="UniProtKB-UniPathway"/>
</dbReference>
<keyword evidence="6" id="KW-0479">Metal-binding</keyword>
<evidence type="ECO:0000259" key="11">
    <source>
        <dbReference type="PROSITE" id="PS51081"/>
    </source>
</evidence>
<dbReference type="FunFam" id="3.30.40.10:FF:000041">
    <property type="entry name" value="E3 ubiquitin-protein ligase SINAT3"/>
    <property type="match status" value="2"/>
</dbReference>
<dbReference type="InterPro" id="IPR013083">
    <property type="entry name" value="Znf_RING/FYVE/PHD"/>
</dbReference>
<dbReference type="AlphaFoldDB" id="A0A482WAF1"/>
<comment type="catalytic activity">
    <reaction evidence="1">
        <text>S-ubiquitinyl-[E2 ubiquitin-conjugating enzyme]-L-cysteine + [acceptor protein]-L-lysine = [E2 ubiquitin-conjugating enzyme]-L-cysteine + N(6)-ubiquitinyl-[acceptor protein]-L-lysine.</text>
        <dbReference type="EC" id="2.3.2.27"/>
    </reaction>
</comment>